<dbReference type="SMART" id="SM00100">
    <property type="entry name" value="cNMP"/>
    <property type="match status" value="1"/>
</dbReference>
<comment type="caution">
    <text evidence="2">The sequence shown here is derived from an EMBL/GenBank/DDBJ whole genome shotgun (WGS) entry which is preliminary data.</text>
</comment>
<gene>
    <name evidence="2" type="ORF">BDD43_0695</name>
</gene>
<dbReference type="SUPFAM" id="SSF51206">
    <property type="entry name" value="cAMP-binding domain-like"/>
    <property type="match status" value="1"/>
</dbReference>
<reference evidence="2 3" key="1">
    <citation type="submission" date="2018-10" db="EMBL/GenBank/DDBJ databases">
        <title>Genomic Encyclopedia of Archaeal and Bacterial Type Strains, Phase II (KMG-II): from individual species to whole genera.</title>
        <authorList>
            <person name="Goeker M."/>
        </authorList>
    </citation>
    <scope>NUCLEOTIDE SEQUENCE [LARGE SCALE GENOMIC DNA]</scope>
    <source>
        <strain evidence="2 3">DSM 18602</strain>
    </source>
</reference>
<organism evidence="2 3">
    <name type="scientific">Mucilaginibacter gracilis</name>
    <dbReference type="NCBI Taxonomy" id="423350"/>
    <lineage>
        <taxon>Bacteria</taxon>
        <taxon>Pseudomonadati</taxon>
        <taxon>Bacteroidota</taxon>
        <taxon>Sphingobacteriia</taxon>
        <taxon>Sphingobacteriales</taxon>
        <taxon>Sphingobacteriaceae</taxon>
        <taxon>Mucilaginibacter</taxon>
    </lineage>
</organism>
<evidence type="ECO:0000313" key="2">
    <source>
        <dbReference type="EMBL" id="RKR80573.1"/>
    </source>
</evidence>
<protein>
    <submittedName>
        <fullName evidence="2">CRP-like cAMP-binding protein</fullName>
    </submittedName>
</protein>
<dbReference type="Gene3D" id="2.60.120.10">
    <property type="entry name" value="Jelly Rolls"/>
    <property type="match status" value="1"/>
</dbReference>
<keyword evidence="3" id="KW-1185">Reference proteome</keyword>
<dbReference type="AlphaFoldDB" id="A0A495IVR6"/>
<name>A0A495IVR6_9SPHI</name>
<dbReference type="Proteomes" id="UP000268007">
    <property type="component" value="Unassembled WGS sequence"/>
</dbReference>
<dbReference type="CDD" id="cd00038">
    <property type="entry name" value="CAP_ED"/>
    <property type="match status" value="1"/>
</dbReference>
<accession>A0A495IVR6</accession>
<evidence type="ECO:0000313" key="3">
    <source>
        <dbReference type="Proteomes" id="UP000268007"/>
    </source>
</evidence>
<dbReference type="InterPro" id="IPR018490">
    <property type="entry name" value="cNMP-bd_dom_sf"/>
</dbReference>
<dbReference type="EMBL" id="RBKU01000001">
    <property type="protein sequence ID" value="RKR80573.1"/>
    <property type="molecule type" value="Genomic_DNA"/>
</dbReference>
<feature type="domain" description="Cyclic nucleotide-binding" evidence="1">
    <location>
        <begin position="28"/>
        <end position="132"/>
    </location>
</feature>
<dbReference type="InterPro" id="IPR014710">
    <property type="entry name" value="RmlC-like_jellyroll"/>
</dbReference>
<proteinExistence type="predicted"/>
<dbReference type="Pfam" id="PF00027">
    <property type="entry name" value="cNMP_binding"/>
    <property type="match status" value="1"/>
</dbReference>
<dbReference type="InterPro" id="IPR000595">
    <property type="entry name" value="cNMP-bd_dom"/>
</dbReference>
<dbReference type="PROSITE" id="PS50042">
    <property type="entry name" value="CNMP_BINDING_3"/>
    <property type="match status" value="1"/>
</dbReference>
<sequence>MGIGKVATFGKELLKLRMENALTKFILTNTTINESDMKTVLACFRPLRALKDEILLGEGDASKRMYFVISGCLRIYFLQADGSEATRYIAFENNFATGLMAFISQQPSLEYIQALENSELLYISHDHFYRLLDTIPGWEKFFRSYLEHAYVTNTNRLMSFITMDATERYQLLMKEHPHITQRLSNKMVANYLGISQEALSRLKGRINKK</sequence>
<evidence type="ECO:0000259" key="1">
    <source>
        <dbReference type="PROSITE" id="PS50042"/>
    </source>
</evidence>